<feature type="transmembrane region" description="Helical" evidence="9">
    <location>
        <begin position="138"/>
        <end position="164"/>
    </location>
</feature>
<organism evidence="11 12">
    <name type="scientific">Tepidibacter formicigenes DSM 15518</name>
    <dbReference type="NCBI Taxonomy" id="1123349"/>
    <lineage>
        <taxon>Bacteria</taxon>
        <taxon>Bacillati</taxon>
        <taxon>Bacillota</taxon>
        <taxon>Clostridia</taxon>
        <taxon>Peptostreptococcales</taxon>
        <taxon>Peptostreptococcaceae</taxon>
        <taxon>Tepidibacter</taxon>
    </lineage>
</organism>
<sequence length="472" mass="50002">MSKVKRKANLVEALIPIFCLILFLGVAVFNFKASPHIPLIAGAIVAALMASIRLGYSWGELEEGVLKTINMAMQAILILMIVGTIVGTWILSGVVPTMIYYGLKILSPGIFLVATCIICSIVALATGSSWTTAGTVGIALIGVGQGLGIPNYIVAGAIISGAYFGDKMSPLSDTTNLAPAMAGTNLFDHVKHMVFTTGPSLLIALIIYGFIGIKYAGKNLDPSSINQILTALSSNFNINLLLFIPPILVIAMVVMKVPAIPGLIGGSVVGGLFAAIFQKSSIGDIINAAHYGFTSETGVEAVDNLLSRGGLDGMMWTVSLILCALTLGGILEKTGMLEVIAESILKLARGTGGLVVATIFSCIFVNLVTGEQYLSIVIPGRMYKDAYRKKGLHPKNLSRALEDSGTLTSPLIPWNTCGAYMFATLGVNPLAYLPFAFMNLINPLVSIFYGFTGITMEKLPPEEMLKDDLVIE</sequence>
<evidence type="ECO:0000313" key="11">
    <source>
        <dbReference type="EMBL" id="SHK16991.1"/>
    </source>
</evidence>
<evidence type="ECO:0000313" key="12">
    <source>
        <dbReference type="Proteomes" id="UP000242497"/>
    </source>
</evidence>
<evidence type="ECO:0000259" key="10">
    <source>
        <dbReference type="Pfam" id="PF03553"/>
    </source>
</evidence>
<dbReference type="GO" id="GO:0005886">
    <property type="term" value="C:plasma membrane"/>
    <property type="evidence" value="ECO:0007669"/>
    <property type="project" value="UniProtKB-SubCell"/>
</dbReference>
<feature type="transmembrane region" description="Helical" evidence="9">
    <location>
        <begin position="430"/>
        <end position="451"/>
    </location>
</feature>
<evidence type="ECO:0000256" key="8">
    <source>
        <dbReference type="ARBA" id="ARBA00038435"/>
    </source>
</evidence>
<dbReference type="RefSeq" id="WP_072889199.1">
    <property type="nucleotide sequence ID" value="NZ_FRAE01000040.1"/>
</dbReference>
<dbReference type="InterPro" id="IPR052180">
    <property type="entry name" value="NhaC_Na-H+_Antiporter"/>
</dbReference>
<dbReference type="InterPro" id="IPR004770">
    <property type="entry name" value="Na/H_antiport_NhaC"/>
</dbReference>
<feature type="domain" description="Na+/H+ antiporter NhaC-like C-terminal" evidence="10">
    <location>
        <begin position="161"/>
        <end position="454"/>
    </location>
</feature>
<proteinExistence type="inferred from homology"/>
<evidence type="ECO:0000256" key="4">
    <source>
        <dbReference type="ARBA" id="ARBA00022475"/>
    </source>
</evidence>
<keyword evidence="4" id="KW-1003">Cell membrane</keyword>
<reference evidence="12" key="1">
    <citation type="submission" date="2016-11" db="EMBL/GenBank/DDBJ databases">
        <authorList>
            <person name="Varghese N."/>
            <person name="Submissions S."/>
        </authorList>
    </citation>
    <scope>NUCLEOTIDE SEQUENCE [LARGE SCALE GENOMIC DNA]</scope>
    <source>
        <strain evidence="12">DSM 15518</strain>
    </source>
</reference>
<keyword evidence="7 9" id="KW-0472">Membrane</keyword>
<comment type="similarity">
    <text evidence="8">Belongs to the NhaC Na(+)/H(+) (TC 2.A.35) antiporter family.</text>
</comment>
<accession>A0A1M6Q9Y1</accession>
<evidence type="ECO:0000256" key="5">
    <source>
        <dbReference type="ARBA" id="ARBA00022692"/>
    </source>
</evidence>
<keyword evidence="3" id="KW-0050">Antiport</keyword>
<dbReference type="Proteomes" id="UP000242497">
    <property type="component" value="Unassembled WGS sequence"/>
</dbReference>
<gene>
    <name evidence="11" type="ORF">SAMN02744037_01783</name>
</gene>
<protein>
    <submittedName>
        <fullName evidence="11">Na+:H+ antiporter, NhaC family</fullName>
    </submittedName>
</protein>
<dbReference type="GO" id="GO:0015297">
    <property type="term" value="F:antiporter activity"/>
    <property type="evidence" value="ECO:0007669"/>
    <property type="project" value="UniProtKB-KW"/>
</dbReference>
<feature type="transmembrane region" description="Helical" evidence="9">
    <location>
        <begin position="105"/>
        <end position="126"/>
    </location>
</feature>
<feature type="transmembrane region" description="Helical" evidence="9">
    <location>
        <begin position="76"/>
        <end position="99"/>
    </location>
</feature>
<name>A0A1M6Q9Y1_9FIRM</name>
<comment type="subcellular location">
    <subcellularLocation>
        <location evidence="1">Cell membrane</location>
        <topology evidence="1">Multi-pass membrane protein</topology>
    </subcellularLocation>
</comment>
<keyword evidence="6 9" id="KW-1133">Transmembrane helix</keyword>
<evidence type="ECO:0000256" key="6">
    <source>
        <dbReference type="ARBA" id="ARBA00022989"/>
    </source>
</evidence>
<dbReference type="NCBIfam" id="TIGR00931">
    <property type="entry name" value="antiport_nhaC"/>
    <property type="match status" value="1"/>
</dbReference>
<evidence type="ECO:0000256" key="9">
    <source>
        <dbReference type="SAM" id="Phobius"/>
    </source>
</evidence>
<feature type="transmembrane region" description="Helical" evidence="9">
    <location>
        <begin position="313"/>
        <end position="331"/>
    </location>
</feature>
<feature type="transmembrane region" description="Helical" evidence="9">
    <location>
        <begin position="228"/>
        <end position="253"/>
    </location>
</feature>
<evidence type="ECO:0000256" key="2">
    <source>
        <dbReference type="ARBA" id="ARBA00022448"/>
    </source>
</evidence>
<keyword evidence="5 9" id="KW-0812">Transmembrane</keyword>
<feature type="transmembrane region" description="Helical" evidence="9">
    <location>
        <begin position="12"/>
        <end position="31"/>
    </location>
</feature>
<evidence type="ECO:0000256" key="3">
    <source>
        <dbReference type="ARBA" id="ARBA00022449"/>
    </source>
</evidence>
<feature type="transmembrane region" description="Helical" evidence="9">
    <location>
        <begin position="37"/>
        <end position="56"/>
    </location>
</feature>
<keyword evidence="12" id="KW-1185">Reference proteome</keyword>
<dbReference type="PANTHER" id="PTHR33451:SF3">
    <property type="entry name" value="MALATE-2H(+)_NA(+)-LACTATE ANTIPORTER"/>
    <property type="match status" value="1"/>
</dbReference>
<evidence type="ECO:0000256" key="7">
    <source>
        <dbReference type="ARBA" id="ARBA00023136"/>
    </source>
</evidence>
<feature type="transmembrane region" description="Helical" evidence="9">
    <location>
        <begin position="351"/>
        <end position="374"/>
    </location>
</feature>
<dbReference type="OrthoDB" id="9762978at2"/>
<dbReference type="InterPro" id="IPR018461">
    <property type="entry name" value="Na/H_Antiport_NhaC-like_C"/>
</dbReference>
<dbReference type="AlphaFoldDB" id="A0A1M6Q9Y1"/>
<feature type="transmembrane region" description="Helical" evidence="9">
    <location>
        <begin position="193"/>
        <end position="216"/>
    </location>
</feature>
<dbReference type="EMBL" id="FRAE01000040">
    <property type="protein sequence ID" value="SHK16991.1"/>
    <property type="molecule type" value="Genomic_DNA"/>
</dbReference>
<dbReference type="PANTHER" id="PTHR33451">
    <property type="entry name" value="MALATE-2H(+)/NA(+)-LACTATE ANTIPORTER"/>
    <property type="match status" value="1"/>
</dbReference>
<keyword evidence="2" id="KW-0813">Transport</keyword>
<dbReference type="Pfam" id="PF03553">
    <property type="entry name" value="Na_H_antiporter"/>
    <property type="match status" value="1"/>
</dbReference>
<evidence type="ECO:0000256" key="1">
    <source>
        <dbReference type="ARBA" id="ARBA00004651"/>
    </source>
</evidence>